<dbReference type="Gene3D" id="3.40.50.300">
    <property type="entry name" value="P-loop containing nucleotide triphosphate hydrolases"/>
    <property type="match status" value="2"/>
</dbReference>
<evidence type="ECO:0000313" key="4">
    <source>
        <dbReference type="EnsemblProtists" id="EKX55423"/>
    </source>
</evidence>
<dbReference type="GO" id="GO:0009507">
    <property type="term" value="C:chloroplast"/>
    <property type="evidence" value="ECO:0007669"/>
    <property type="project" value="UniProtKB-SubCell"/>
</dbReference>
<organism evidence="3">
    <name type="scientific">Guillardia theta (strain CCMP2712)</name>
    <name type="common">Cryptophyte</name>
    <dbReference type="NCBI Taxonomy" id="905079"/>
    <lineage>
        <taxon>Eukaryota</taxon>
        <taxon>Cryptophyceae</taxon>
        <taxon>Pyrenomonadales</taxon>
        <taxon>Geminigeraceae</taxon>
        <taxon>Guillardia</taxon>
    </lineage>
</organism>
<dbReference type="RefSeq" id="XP_005842403.1">
    <property type="nucleotide sequence ID" value="XM_005842346.1"/>
</dbReference>
<dbReference type="EMBL" id="JH992965">
    <property type="protein sequence ID" value="EKX55423.1"/>
    <property type="molecule type" value="Genomic_DNA"/>
</dbReference>
<reference evidence="4" key="3">
    <citation type="submission" date="2016-03" db="UniProtKB">
        <authorList>
            <consortium name="EnsemblProtists"/>
        </authorList>
    </citation>
    <scope>IDENTIFICATION</scope>
</reference>
<dbReference type="PANTHER" id="PTHR10605:SF56">
    <property type="entry name" value="BIFUNCTIONAL HEPARAN SULFATE N-DEACETYLASE_N-SULFOTRANSFERASE"/>
    <property type="match status" value="1"/>
</dbReference>
<sequence>MVWPTVFIIGSPKAGTTSLAAMLFHHPKFCAPKHAVGNKIPRSLHGKCRFIVVCENLSLGISPGSITLGRRMGFRSTRKDKALECYREVVREDLRLHASSYNLQGGIYVQQLQAWLKSFDRNQTFVVNFDSLMSDSKATLAGLGKFLGADNTEWRKLNLPHLNAQHHLSKARRQS</sequence>
<dbReference type="HOGENOM" id="CLU_1535376_0_0_1"/>
<dbReference type="GeneID" id="17312040"/>
<evidence type="ECO:0008006" key="6">
    <source>
        <dbReference type="Google" id="ProtNLM"/>
    </source>
</evidence>
<comment type="subcellular location">
    <subcellularLocation>
        <location evidence="1">Plastid</location>
        <location evidence="1">Chloroplast</location>
    </subcellularLocation>
</comment>
<reference evidence="3 5" key="1">
    <citation type="journal article" date="2012" name="Nature">
        <title>Algal genomes reveal evolutionary mosaicism and the fate of nucleomorphs.</title>
        <authorList>
            <consortium name="DOE Joint Genome Institute"/>
            <person name="Curtis B.A."/>
            <person name="Tanifuji G."/>
            <person name="Burki F."/>
            <person name="Gruber A."/>
            <person name="Irimia M."/>
            <person name="Maruyama S."/>
            <person name="Arias M.C."/>
            <person name="Ball S.G."/>
            <person name="Gile G.H."/>
            <person name="Hirakawa Y."/>
            <person name="Hopkins J.F."/>
            <person name="Kuo A."/>
            <person name="Rensing S.A."/>
            <person name="Schmutz J."/>
            <person name="Symeonidi A."/>
            <person name="Elias M."/>
            <person name="Eveleigh R.J."/>
            <person name="Herman E.K."/>
            <person name="Klute M.J."/>
            <person name="Nakayama T."/>
            <person name="Obornik M."/>
            <person name="Reyes-Prieto A."/>
            <person name="Armbrust E.V."/>
            <person name="Aves S.J."/>
            <person name="Beiko R.G."/>
            <person name="Coutinho P."/>
            <person name="Dacks J.B."/>
            <person name="Durnford D.G."/>
            <person name="Fast N.M."/>
            <person name="Green B.R."/>
            <person name="Grisdale C.J."/>
            <person name="Hempel F."/>
            <person name="Henrissat B."/>
            <person name="Hoppner M.P."/>
            <person name="Ishida K."/>
            <person name="Kim E."/>
            <person name="Koreny L."/>
            <person name="Kroth P.G."/>
            <person name="Liu Y."/>
            <person name="Malik S.B."/>
            <person name="Maier U.G."/>
            <person name="McRose D."/>
            <person name="Mock T."/>
            <person name="Neilson J.A."/>
            <person name="Onodera N.T."/>
            <person name="Poole A.M."/>
            <person name="Pritham E.J."/>
            <person name="Richards T.A."/>
            <person name="Rocap G."/>
            <person name="Roy S.W."/>
            <person name="Sarai C."/>
            <person name="Schaack S."/>
            <person name="Shirato S."/>
            <person name="Slamovits C.H."/>
            <person name="Spencer D.F."/>
            <person name="Suzuki S."/>
            <person name="Worden A.Z."/>
            <person name="Zauner S."/>
            <person name="Barry K."/>
            <person name="Bell C."/>
            <person name="Bharti A.K."/>
            <person name="Crow J.A."/>
            <person name="Grimwood J."/>
            <person name="Kramer R."/>
            <person name="Lindquist E."/>
            <person name="Lucas S."/>
            <person name="Salamov A."/>
            <person name="McFadden G.I."/>
            <person name="Lane C.E."/>
            <person name="Keeling P.J."/>
            <person name="Gray M.W."/>
            <person name="Grigoriev I.V."/>
            <person name="Archibald J.M."/>
        </authorList>
    </citation>
    <scope>NUCLEOTIDE SEQUENCE</scope>
    <source>
        <strain evidence="3 5">CCMP2712</strain>
    </source>
</reference>
<dbReference type="GO" id="GO:0008146">
    <property type="term" value="F:sulfotransferase activity"/>
    <property type="evidence" value="ECO:0007669"/>
    <property type="project" value="InterPro"/>
</dbReference>
<dbReference type="EnsemblProtists" id="EKX55423">
    <property type="protein sequence ID" value="EKX55423"/>
    <property type="gene ID" value="GUITHDRAFT_99202"/>
</dbReference>
<dbReference type="InterPro" id="IPR027417">
    <property type="entry name" value="P-loop_NTPase"/>
</dbReference>
<accession>L1K4Z2</accession>
<dbReference type="Proteomes" id="UP000011087">
    <property type="component" value="Unassembled WGS sequence"/>
</dbReference>
<evidence type="ECO:0000256" key="2">
    <source>
        <dbReference type="ARBA" id="ARBA00022679"/>
    </source>
</evidence>
<reference evidence="5" key="2">
    <citation type="submission" date="2012-11" db="EMBL/GenBank/DDBJ databases">
        <authorList>
            <person name="Kuo A."/>
            <person name="Curtis B.A."/>
            <person name="Tanifuji G."/>
            <person name="Burki F."/>
            <person name="Gruber A."/>
            <person name="Irimia M."/>
            <person name="Maruyama S."/>
            <person name="Arias M.C."/>
            <person name="Ball S.G."/>
            <person name="Gile G.H."/>
            <person name="Hirakawa Y."/>
            <person name="Hopkins J.F."/>
            <person name="Rensing S.A."/>
            <person name="Schmutz J."/>
            <person name="Symeonidi A."/>
            <person name="Elias M."/>
            <person name="Eveleigh R.J."/>
            <person name="Herman E.K."/>
            <person name="Klute M.J."/>
            <person name="Nakayama T."/>
            <person name="Obornik M."/>
            <person name="Reyes-Prieto A."/>
            <person name="Armbrust E.V."/>
            <person name="Aves S.J."/>
            <person name="Beiko R.G."/>
            <person name="Coutinho P."/>
            <person name="Dacks J.B."/>
            <person name="Durnford D.G."/>
            <person name="Fast N.M."/>
            <person name="Green B.R."/>
            <person name="Grisdale C."/>
            <person name="Hempe F."/>
            <person name="Henrissat B."/>
            <person name="Hoppner M.P."/>
            <person name="Ishida K.-I."/>
            <person name="Kim E."/>
            <person name="Koreny L."/>
            <person name="Kroth P.G."/>
            <person name="Liu Y."/>
            <person name="Malik S.-B."/>
            <person name="Maier U.G."/>
            <person name="McRose D."/>
            <person name="Mock T."/>
            <person name="Neilson J.A."/>
            <person name="Onodera N.T."/>
            <person name="Poole A.M."/>
            <person name="Pritham E.J."/>
            <person name="Richards T.A."/>
            <person name="Rocap G."/>
            <person name="Roy S.W."/>
            <person name="Sarai C."/>
            <person name="Schaack S."/>
            <person name="Shirato S."/>
            <person name="Slamovits C.H."/>
            <person name="Spencer D.F."/>
            <person name="Suzuki S."/>
            <person name="Worden A.Z."/>
            <person name="Zauner S."/>
            <person name="Barry K."/>
            <person name="Bell C."/>
            <person name="Bharti A.K."/>
            <person name="Crow J.A."/>
            <person name="Grimwood J."/>
            <person name="Kramer R."/>
            <person name="Lindquist E."/>
            <person name="Lucas S."/>
            <person name="Salamov A."/>
            <person name="McFadden G.I."/>
            <person name="Lane C.E."/>
            <person name="Keeling P.J."/>
            <person name="Gray M.W."/>
            <person name="Grigoriev I.V."/>
            <person name="Archibald J.M."/>
        </authorList>
    </citation>
    <scope>NUCLEOTIDE SEQUENCE</scope>
    <source>
        <strain evidence="5">CCMP2712</strain>
    </source>
</reference>
<name>L1K4Z2_GUITC</name>
<dbReference type="KEGG" id="gtt:GUITHDRAFT_99202"/>
<gene>
    <name evidence="3" type="ORF">GUITHDRAFT_99202</name>
</gene>
<dbReference type="AlphaFoldDB" id="L1K4Z2"/>
<evidence type="ECO:0000313" key="5">
    <source>
        <dbReference type="Proteomes" id="UP000011087"/>
    </source>
</evidence>
<keyword evidence="2" id="KW-0808">Transferase</keyword>
<protein>
    <recommendedName>
        <fullName evidence="6">Sulfotransferase domain-containing protein</fullName>
    </recommendedName>
</protein>
<proteinExistence type="predicted"/>
<dbReference type="PaxDb" id="55529-EKX55423"/>
<evidence type="ECO:0000313" key="3">
    <source>
        <dbReference type="EMBL" id="EKX55423.1"/>
    </source>
</evidence>
<dbReference type="PANTHER" id="PTHR10605">
    <property type="entry name" value="HEPARAN SULFATE SULFOTRANSFERASE"/>
    <property type="match status" value="1"/>
</dbReference>
<dbReference type="InterPro" id="IPR037359">
    <property type="entry name" value="NST/OST"/>
</dbReference>
<dbReference type="SUPFAM" id="SSF52540">
    <property type="entry name" value="P-loop containing nucleoside triphosphate hydrolases"/>
    <property type="match status" value="1"/>
</dbReference>
<evidence type="ECO:0000256" key="1">
    <source>
        <dbReference type="ARBA" id="ARBA00004229"/>
    </source>
</evidence>
<keyword evidence="5" id="KW-1185">Reference proteome</keyword>